<organism evidence="3 4">
    <name type="scientific">Blomia tropicalis</name>
    <name type="common">Mite</name>
    <dbReference type="NCBI Taxonomy" id="40697"/>
    <lineage>
        <taxon>Eukaryota</taxon>
        <taxon>Metazoa</taxon>
        <taxon>Ecdysozoa</taxon>
        <taxon>Arthropoda</taxon>
        <taxon>Chelicerata</taxon>
        <taxon>Arachnida</taxon>
        <taxon>Acari</taxon>
        <taxon>Acariformes</taxon>
        <taxon>Sarcoptiformes</taxon>
        <taxon>Astigmata</taxon>
        <taxon>Glycyphagoidea</taxon>
        <taxon>Echimyopodidae</taxon>
        <taxon>Blomia</taxon>
    </lineage>
</organism>
<sequence length="417" mass="46694">MPNGDVVSSLKSVIIFFFIWLSFISIPQLNAYKPTNLIENHTEYETIHVPIFFQLRINEDQDTKLEGDADTNATINQWLLPPRDAAAAETTSVMVETDSKSSRVADKPMQMFRCPISNELISIDQVCDHVSNCADGNDEGARCDYFERIRSVRAFNPIRFSLLVVALFAIAITIIVLWHNVAKCRATKSRIHHEQGVNVEMTLCQPQHQDDTTMSLISEINDENSHKTVTQIIEQLQKEIPRSNKDAIQDDDLCNVENGIEVCNHETTILLPSTKKDEIDNDAIGASVNVDENVLEIITINGDHSPNESMENEQQCDGKQKNVSSETNQILSRSNCIESVSNLKIGDEQKCLKMDRLKPVSNSSISDSANLPNVNSNGINLNLVFPNGLVETTEENHVAEPMVPTRPVEYCFKVILN</sequence>
<dbReference type="SMART" id="SM00192">
    <property type="entry name" value="LDLa"/>
    <property type="match status" value="1"/>
</dbReference>
<gene>
    <name evidence="3" type="ORF">RDWZM_000610</name>
</gene>
<keyword evidence="2" id="KW-1133">Transmembrane helix</keyword>
<evidence type="ECO:0000313" key="3">
    <source>
        <dbReference type="EMBL" id="KAJ6222065.1"/>
    </source>
</evidence>
<dbReference type="Proteomes" id="UP001142055">
    <property type="component" value="Chromosome 1"/>
</dbReference>
<dbReference type="AlphaFoldDB" id="A0A9Q0ME34"/>
<dbReference type="InterPro" id="IPR002172">
    <property type="entry name" value="LDrepeatLR_classA_rpt"/>
</dbReference>
<dbReference type="InterPro" id="IPR036055">
    <property type="entry name" value="LDL_receptor-like_sf"/>
</dbReference>
<evidence type="ECO:0000256" key="1">
    <source>
        <dbReference type="ARBA" id="ARBA00023157"/>
    </source>
</evidence>
<protein>
    <submittedName>
        <fullName evidence="3">Uncharacterized protein</fullName>
    </submittedName>
</protein>
<keyword evidence="4" id="KW-1185">Reference proteome</keyword>
<evidence type="ECO:0000256" key="2">
    <source>
        <dbReference type="SAM" id="Phobius"/>
    </source>
</evidence>
<accession>A0A9Q0ME34</accession>
<dbReference type="SUPFAM" id="SSF57424">
    <property type="entry name" value="LDL receptor-like module"/>
    <property type="match status" value="1"/>
</dbReference>
<feature type="transmembrane region" description="Helical" evidence="2">
    <location>
        <begin position="158"/>
        <end position="178"/>
    </location>
</feature>
<feature type="transmembrane region" description="Helical" evidence="2">
    <location>
        <begin position="6"/>
        <end position="26"/>
    </location>
</feature>
<keyword evidence="2" id="KW-0472">Membrane</keyword>
<comment type="caution">
    <text evidence="3">The sequence shown here is derived from an EMBL/GenBank/DDBJ whole genome shotgun (WGS) entry which is preliminary data.</text>
</comment>
<dbReference type="EMBL" id="JAPWDV010000001">
    <property type="protein sequence ID" value="KAJ6222065.1"/>
    <property type="molecule type" value="Genomic_DNA"/>
</dbReference>
<name>A0A9Q0ME34_BLOTA</name>
<evidence type="ECO:0000313" key="4">
    <source>
        <dbReference type="Proteomes" id="UP001142055"/>
    </source>
</evidence>
<dbReference type="Gene3D" id="4.10.400.10">
    <property type="entry name" value="Low-density Lipoprotein Receptor"/>
    <property type="match status" value="1"/>
</dbReference>
<proteinExistence type="predicted"/>
<keyword evidence="1" id="KW-1015">Disulfide bond</keyword>
<reference evidence="3" key="1">
    <citation type="submission" date="2022-12" db="EMBL/GenBank/DDBJ databases">
        <title>Genome assemblies of Blomia tropicalis.</title>
        <authorList>
            <person name="Cui Y."/>
        </authorList>
    </citation>
    <scope>NUCLEOTIDE SEQUENCE</scope>
    <source>
        <tissue evidence="3">Adult mites</tissue>
    </source>
</reference>
<keyword evidence="2" id="KW-0812">Transmembrane</keyword>